<gene>
    <name evidence="1" type="ORF">UFOVP435_10</name>
</gene>
<organism evidence="1">
    <name type="scientific">uncultured Caudovirales phage</name>
    <dbReference type="NCBI Taxonomy" id="2100421"/>
    <lineage>
        <taxon>Viruses</taxon>
        <taxon>Duplodnaviria</taxon>
        <taxon>Heunggongvirae</taxon>
        <taxon>Uroviricota</taxon>
        <taxon>Caudoviricetes</taxon>
        <taxon>Peduoviridae</taxon>
        <taxon>Maltschvirus</taxon>
        <taxon>Maltschvirus maltsch</taxon>
    </lineage>
</organism>
<name>A0A6J5M7K4_9CAUD</name>
<dbReference type="EMBL" id="LR796416">
    <property type="protein sequence ID" value="CAB4142664.1"/>
    <property type="molecule type" value="Genomic_DNA"/>
</dbReference>
<sequence length="83" mass="9716">MNLLRRFINWIIYGGYRHEYKAGWIYVEQSLLDGYTTCQIKVWVQQQTGLREAWLRGAHSAIAHYHPVAKSTPARCPEPGEQR</sequence>
<evidence type="ECO:0000313" key="1">
    <source>
        <dbReference type="EMBL" id="CAB4142664.1"/>
    </source>
</evidence>
<accession>A0A6J5M7K4</accession>
<protein>
    <submittedName>
        <fullName evidence="1">Uncharacterized protein</fullName>
    </submittedName>
</protein>
<reference evidence="1" key="1">
    <citation type="submission" date="2020-04" db="EMBL/GenBank/DDBJ databases">
        <authorList>
            <person name="Chiriac C."/>
            <person name="Salcher M."/>
            <person name="Ghai R."/>
            <person name="Kavagutti S V."/>
        </authorList>
    </citation>
    <scope>NUCLEOTIDE SEQUENCE</scope>
</reference>
<proteinExistence type="predicted"/>